<dbReference type="SMART" id="SM00471">
    <property type="entry name" value="HDc"/>
    <property type="match status" value="1"/>
</dbReference>
<reference evidence="2 3" key="1">
    <citation type="journal article" date="2016" name="Nat. Commun.">
        <title>Thousands of microbial genomes shed light on interconnected biogeochemical processes in an aquifer system.</title>
        <authorList>
            <person name="Anantharaman K."/>
            <person name="Brown C.T."/>
            <person name="Hug L.A."/>
            <person name="Sharon I."/>
            <person name="Castelle C.J."/>
            <person name="Probst A.J."/>
            <person name="Thomas B.C."/>
            <person name="Singh A."/>
            <person name="Wilkins M.J."/>
            <person name="Karaoz U."/>
            <person name="Brodie E.L."/>
            <person name="Williams K.H."/>
            <person name="Hubbard S.S."/>
            <person name="Banfield J.F."/>
        </authorList>
    </citation>
    <scope>NUCLEOTIDE SEQUENCE [LARGE SCALE GENOMIC DNA]</scope>
</reference>
<dbReference type="CDD" id="cd00077">
    <property type="entry name" value="HDc"/>
    <property type="match status" value="1"/>
</dbReference>
<dbReference type="InterPro" id="IPR052340">
    <property type="entry name" value="RNase_Y/CdgJ"/>
</dbReference>
<dbReference type="SUPFAM" id="SSF109604">
    <property type="entry name" value="HD-domain/PDEase-like"/>
    <property type="match status" value="1"/>
</dbReference>
<protein>
    <recommendedName>
        <fullName evidence="1">HDOD domain-containing protein</fullName>
    </recommendedName>
</protein>
<evidence type="ECO:0000313" key="2">
    <source>
        <dbReference type="EMBL" id="OGM03380.1"/>
    </source>
</evidence>
<accession>A0A1F7WKP5</accession>
<gene>
    <name evidence="2" type="ORF">A2008_13690</name>
</gene>
<proteinExistence type="predicted"/>
<dbReference type="PROSITE" id="PS51833">
    <property type="entry name" value="HDOD"/>
    <property type="match status" value="1"/>
</dbReference>
<dbReference type="AlphaFoldDB" id="A0A1F7WKP5"/>
<dbReference type="Proteomes" id="UP000178735">
    <property type="component" value="Unassembled WGS sequence"/>
</dbReference>
<sequence length="335" mass="37136">MGLLDAIKRAKEQKISAVAAVTAPLPHSGPLQADAPVSAEDEHSPAVLGVEDLNKILDSIQDIPTLPSIANKVIQAINDPQSNSKHIADIVKNDPALTARLLKVSNSAYYAGFSPCTSVQNAITRMGLMQIKRMVFSISILDAFDKYGAAGFNIKDFWKHSIAVAYNTRTIGKISRFRDNEELFTAGLLHDLGMLIIIKYMPEMFDAIMKKREISPEISFYECERADFPISHCEIGSWLSVRWQMSREIQSVIFNHHNPPIDSTIFEKDIVMFSAIVYLADRLSTRLEAGFLNDSGTEIDERIFNFVFGGSSSEEEVVGHLLKNKAMIEAAVSAL</sequence>
<organism evidence="2 3">
    <name type="scientific">Candidatus Wallbacteria bacterium GWC2_49_35</name>
    <dbReference type="NCBI Taxonomy" id="1817813"/>
    <lineage>
        <taxon>Bacteria</taxon>
        <taxon>Candidatus Walliibacteriota</taxon>
    </lineage>
</organism>
<dbReference type="EMBL" id="MGFH01000169">
    <property type="protein sequence ID" value="OGM03380.1"/>
    <property type="molecule type" value="Genomic_DNA"/>
</dbReference>
<name>A0A1F7WKP5_9BACT</name>
<dbReference type="InterPro" id="IPR003607">
    <property type="entry name" value="HD/PDEase_dom"/>
</dbReference>
<dbReference type="Pfam" id="PF08668">
    <property type="entry name" value="HDOD"/>
    <property type="match status" value="1"/>
</dbReference>
<feature type="domain" description="HDOD" evidence="1">
    <location>
        <begin position="63"/>
        <end position="259"/>
    </location>
</feature>
<dbReference type="InterPro" id="IPR013976">
    <property type="entry name" value="HDOD"/>
</dbReference>
<comment type="caution">
    <text evidence="2">The sequence shown here is derived from an EMBL/GenBank/DDBJ whole genome shotgun (WGS) entry which is preliminary data.</text>
</comment>
<evidence type="ECO:0000259" key="1">
    <source>
        <dbReference type="PROSITE" id="PS51833"/>
    </source>
</evidence>
<evidence type="ECO:0000313" key="3">
    <source>
        <dbReference type="Proteomes" id="UP000178735"/>
    </source>
</evidence>
<dbReference type="STRING" id="1817813.A2008_13690"/>
<dbReference type="PANTHER" id="PTHR33525">
    <property type="match status" value="1"/>
</dbReference>
<dbReference type="PANTHER" id="PTHR33525:SF3">
    <property type="entry name" value="RIBONUCLEASE Y"/>
    <property type="match status" value="1"/>
</dbReference>
<dbReference type="Gene3D" id="1.10.3210.10">
    <property type="entry name" value="Hypothetical protein af1432"/>
    <property type="match status" value="1"/>
</dbReference>